<keyword evidence="2" id="KW-0472">Membrane</keyword>
<gene>
    <name evidence="3" type="ORF">EU981_04490</name>
</gene>
<evidence type="ECO:0000256" key="1">
    <source>
        <dbReference type="SAM" id="MobiDB-lite"/>
    </source>
</evidence>
<evidence type="ECO:0008006" key="5">
    <source>
        <dbReference type="Google" id="ProtNLM"/>
    </source>
</evidence>
<name>A0A937DMA1_9HYPH</name>
<proteinExistence type="predicted"/>
<accession>A0A937DMA1</accession>
<dbReference type="EMBL" id="SEOL01000010">
    <property type="protein sequence ID" value="MBL0849312.1"/>
    <property type="molecule type" value="Genomic_DNA"/>
</dbReference>
<organism evidence="3 4">
    <name type="scientific">Candidatus Liberibacter ctenarytainae</name>
    <dbReference type="NCBI Taxonomy" id="2020335"/>
    <lineage>
        <taxon>Bacteria</taxon>
        <taxon>Pseudomonadati</taxon>
        <taxon>Pseudomonadota</taxon>
        <taxon>Alphaproteobacteria</taxon>
        <taxon>Hyphomicrobiales</taxon>
        <taxon>Rhizobiaceae</taxon>
        <taxon>Liberibacter</taxon>
    </lineage>
</organism>
<keyword evidence="2" id="KW-0812">Transmembrane</keyword>
<dbReference type="Proteomes" id="UP000736856">
    <property type="component" value="Unassembled WGS sequence"/>
</dbReference>
<keyword evidence="2" id="KW-1133">Transmembrane helix</keyword>
<dbReference type="AlphaFoldDB" id="A0A937DMA1"/>
<comment type="caution">
    <text evidence="3">The sequence shown here is derived from an EMBL/GenBank/DDBJ whole genome shotgun (WGS) entry which is preliminary data.</text>
</comment>
<evidence type="ECO:0000313" key="3">
    <source>
        <dbReference type="EMBL" id="MBL0849312.1"/>
    </source>
</evidence>
<feature type="transmembrane region" description="Helical" evidence="2">
    <location>
        <begin position="52"/>
        <end position="72"/>
    </location>
</feature>
<sequence>MDPISEHSPKKETDSFKKNSTEHDGDSDSIDTSKKVYTLSQFQDSYRKVSHISILLSVMIGIALFILVIFFGTKLYQKDDLFFSHEKPFETAHRIPSPETNELAADTGKIEVTHQKNILESIQKPIELTDSKQNDLNNAHIKEILTEISSLKNILLTLNQSHIDLSARLNKTEELIKNPLKDPNIQRMISLLILKHTIDQGENILLNKKMIDELSILEPCTAVLMNFSNTRIPTTLEILAQFPKVAEDMLSASEYPNQDSSIFDYFIFQMSKLVRIRSTGDIQGETPAAIIARIEYNLKNGQLKQASLEWDKIPEKAKKPGVFLRNALNAHICSDKIIKEELDKIS</sequence>
<protein>
    <recommendedName>
        <fullName evidence="5">Transmembrane protein</fullName>
    </recommendedName>
</protein>
<evidence type="ECO:0000256" key="2">
    <source>
        <dbReference type="SAM" id="Phobius"/>
    </source>
</evidence>
<feature type="region of interest" description="Disordered" evidence="1">
    <location>
        <begin position="1"/>
        <end position="30"/>
    </location>
</feature>
<reference evidence="3" key="1">
    <citation type="submission" date="2019-02" db="EMBL/GenBank/DDBJ databases">
        <title>A novel Candidatus Liberibacter species associated with the New Zealand native fuchsia psyllid, Ctenarytaina fuchsiae.</title>
        <authorList>
            <person name="Thompson S.M."/>
            <person name="Jorgensen N."/>
            <person name="David C."/>
            <person name="Bulman S.R."/>
            <person name="Smith G.R."/>
        </authorList>
    </citation>
    <scope>NUCLEOTIDE SEQUENCE</scope>
    <source>
        <strain evidence="3">Oxford</strain>
    </source>
</reference>
<evidence type="ECO:0000313" key="4">
    <source>
        <dbReference type="Proteomes" id="UP000736856"/>
    </source>
</evidence>